<dbReference type="InterPro" id="IPR003961">
    <property type="entry name" value="FN3_dom"/>
</dbReference>
<feature type="domain" description="Fibronectin type-III" evidence="1">
    <location>
        <begin position="42"/>
        <end position="84"/>
    </location>
</feature>
<evidence type="ECO:0000313" key="2">
    <source>
        <dbReference type="EMBL" id="MCS4558968.1"/>
    </source>
</evidence>
<feature type="non-terminal residue" evidence="2">
    <location>
        <position position="1"/>
    </location>
</feature>
<name>A0ABT2FRV5_9GAMM</name>
<evidence type="ECO:0000259" key="1">
    <source>
        <dbReference type="PROSITE" id="PS50853"/>
    </source>
</evidence>
<dbReference type="Gene3D" id="2.60.40.10">
    <property type="entry name" value="Immunoglobulins"/>
    <property type="match status" value="1"/>
</dbReference>
<dbReference type="EMBL" id="JAKOGG010000499">
    <property type="protein sequence ID" value="MCS4558968.1"/>
    <property type="molecule type" value="Genomic_DNA"/>
</dbReference>
<protein>
    <submittedName>
        <fullName evidence="2">Fibronectin type III domain-containing protein</fullName>
    </submittedName>
</protein>
<proteinExistence type="predicted"/>
<dbReference type="SUPFAM" id="SSF49265">
    <property type="entry name" value="Fibronectin type III"/>
    <property type="match status" value="1"/>
</dbReference>
<dbReference type="PROSITE" id="PS50853">
    <property type="entry name" value="FN3"/>
    <property type="match status" value="1"/>
</dbReference>
<gene>
    <name evidence="2" type="ORF">L9G74_21345</name>
</gene>
<dbReference type="InterPro" id="IPR036116">
    <property type="entry name" value="FN3_sf"/>
</dbReference>
<dbReference type="CDD" id="cd00063">
    <property type="entry name" value="FN3"/>
    <property type="match status" value="1"/>
</dbReference>
<dbReference type="InterPro" id="IPR013783">
    <property type="entry name" value="Ig-like_fold"/>
</dbReference>
<dbReference type="RefSeq" id="WP_238898791.1">
    <property type="nucleotide sequence ID" value="NZ_JAKOGG010000499.1"/>
</dbReference>
<organism evidence="2 3">
    <name type="scientific">Shewanella electrica</name>
    <dbReference type="NCBI Taxonomy" id="515560"/>
    <lineage>
        <taxon>Bacteria</taxon>
        <taxon>Pseudomonadati</taxon>
        <taxon>Pseudomonadota</taxon>
        <taxon>Gammaproteobacteria</taxon>
        <taxon>Alteromonadales</taxon>
        <taxon>Shewanellaceae</taxon>
        <taxon>Shewanella</taxon>
    </lineage>
</organism>
<feature type="non-terminal residue" evidence="2">
    <location>
        <position position="84"/>
    </location>
</feature>
<keyword evidence="3" id="KW-1185">Reference proteome</keyword>
<reference evidence="3" key="2">
    <citation type="submission" date="2023-07" db="EMBL/GenBank/DDBJ databases">
        <title>Shewanella mangrovi sp. nov., an acetaldehyde- degrading bacterium isolated from mangrove sediment.</title>
        <authorList>
            <person name="Liu Y."/>
        </authorList>
    </citation>
    <scope>NUCLEOTIDE SEQUENCE [LARGE SCALE GENOMIC DNA]</scope>
    <source>
        <strain evidence="3">C32</strain>
    </source>
</reference>
<accession>A0ABT2FRV5</accession>
<evidence type="ECO:0000313" key="3">
    <source>
        <dbReference type="Proteomes" id="UP001201549"/>
    </source>
</evidence>
<sequence length="84" mass="8421">TYSDTTVAASTCYDYRVSAINAVGTGAASTKATETSNAPATVPDQVTGLTATAVASQIDLSWTAPGDGGSAITGYKIERQLCTG</sequence>
<comment type="caution">
    <text evidence="2">The sequence shown here is derived from an EMBL/GenBank/DDBJ whole genome shotgun (WGS) entry which is preliminary data.</text>
</comment>
<dbReference type="Proteomes" id="UP001201549">
    <property type="component" value="Unassembled WGS sequence"/>
</dbReference>
<reference evidence="2 3" key="1">
    <citation type="submission" date="2022-02" db="EMBL/GenBank/DDBJ databases">
        <authorList>
            <person name="Zhuang L."/>
        </authorList>
    </citation>
    <scope>NUCLEOTIDE SEQUENCE [LARGE SCALE GENOMIC DNA]</scope>
    <source>
        <strain evidence="2 3">C32</strain>
    </source>
</reference>